<comment type="caution">
    <text evidence="1">The sequence shown here is derived from an EMBL/GenBank/DDBJ whole genome shotgun (WGS) entry which is preliminary data.</text>
</comment>
<sequence length="62" mass="7256">MEKYKDLLNQLRNGEIEKVEISKADYLAFREVLVQDPQFKHFRGEAKQGGNIVFKFLATPRT</sequence>
<accession>A0A0A3JA55</accession>
<evidence type="ECO:0000313" key="1">
    <source>
        <dbReference type="EMBL" id="KGR83907.1"/>
    </source>
</evidence>
<proteinExistence type="predicted"/>
<name>A0A0A3JA55_9BACI</name>
<protein>
    <recommendedName>
        <fullName evidence="3">Abortive phage infection protein</fullName>
    </recommendedName>
</protein>
<reference evidence="1 2" key="1">
    <citation type="submission" date="2014-02" db="EMBL/GenBank/DDBJ databases">
        <title>Draft genome sequence of Lysinibacillus odysseyi NBRC 100172.</title>
        <authorList>
            <person name="Zhang F."/>
            <person name="Wang G."/>
            <person name="Zhang L."/>
        </authorList>
    </citation>
    <scope>NUCLEOTIDE SEQUENCE [LARGE SCALE GENOMIC DNA]</scope>
    <source>
        <strain evidence="1 2">NBRC 100172</strain>
    </source>
</reference>
<dbReference type="RefSeq" id="WP_036155849.1">
    <property type="nucleotide sequence ID" value="NZ_AVCX01000004.1"/>
</dbReference>
<organism evidence="1 2">
    <name type="scientific">Lysinibacillus odysseyi 34hs-1 = NBRC 100172</name>
    <dbReference type="NCBI Taxonomy" id="1220589"/>
    <lineage>
        <taxon>Bacteria</taxon>
        <taxon>Bacillati</taxon>
        <taxon>Bacillota</taxon>
        <taxon>Bacilli</taxon>
        <taxon>Bacillales</taxon>
        <taxon>Bacillaceae</taxon>
        <taxon>Lysinibacillus</taxon>
    </lineage>
</organism>
<dbReference type="Proteomes" id="UP000030437">
    <property type="component" value="Unassembled WGS sequence"/>
</dbReference>
<dbReference type="EMBL" id="JPVP01000057">
    <property type="protein sequence ID" value="KGR83907.1"/>
    <property type="molecule type" value="Genomic_DNA"/>
</dbReference>
<keyword evidence="2" id="KW-1185">Reference proteome</keyword>
<evidence type="ECO:0000313" key="2">
    <source>
        <dbReference type="Proteomes" id="UP000030437"/>
    </source>
</evidence>
<dbReference type="AlphaFoldDB" id="A0A0A3JA55"/>
<dbReference type="STRING" id="1220589.CD32_14525"/>
<dbReference type="eggNOG" id="ENOG5033BSS">
    <property type="taxonomic scope" value="Bacteria"/>
</dbReference>
<gene>
    <name evidence="1" type="ORF">CD32_14525</name>
</gene>
<dbReference type="OrthoDB" id="2455488at2"/>
<evidence type="ECO:0008006" key="3">
    <source>
        <dbReference type="Google" id="ProtNLM"/>
    </source>
</evidence>